<gene>
    <name evidence="2" type="ORF">BSF38_01774</name>
</gene>
<dbReference type="GO" id="GO:0031146">
    <property type="term" value="P:SCF-dependent proteasomal ubiquitin-dependent protein catabolic process"/>
    <property type="evidence" value="ECO:0007669"/>
    <property type="project" value="TreeGrafter"/>
</dbReference>
<dbReference type="PANTHER" id="PTHR13318">
    <property type="entry name" value="PARTNER OF PAIRED, ISOFORM B-RELATED"/>
    <property type="match status" value="1"/>
</dbReference>
<keyword evidence="1" id="KW-0812">Transmembrane</keyword>
<dbReference type="KEGG" id="pbor:BSF38_01774"/>
<reference evidence="3" key="1">
    <citation type="submission" date="2016-12" db="EMBL/GenBank/DDBJ databases">
        <title>Comparative genomics of four Isosphaeraceae planctomycetes: a common pool of plasmids and glycoside hydrolase genes.</title>
        <authorList>
            <person name="Ivanova A."/>
        </authorList>
    </citation>
    <scope>NUCLEOTIDE SEQUENCE [LARGE SCALE GENOMIC DNA]</scope>
    <source>
        <strain evidence="3">PX4</strain>
    </source>
</reference>
<accession>A0A1U7CN22</accession>
<name>A0A1U7CN22_9BACT</name>
<evidence type="ECO:0000256" key="1">
    <source>
        <dbReference type="SAM" id="Phobius"/>
    </source>
</evidence>
<dbReference type="Gene3D" id="3.80.10.10">
    <property type="entry name" value="Ribonuclease Inhibitor"/>
    <property type="match status" value="1"/>
</dbReference>
<proteinExistence type="predicted"/>
<protein>
    <recommendedName>
        <fullName evidence="4">Internalin-A</fullName>
    </recommendedName>
</protein>
<organism evidence="2 3">
    <name type="scientific">Paludisphaera borealis</name>
    <dbReference type="NCBI Taxonomy" id="1387353"/>
    <lineage>
        <taxon>Bacteria</taxon>
        <taxon>Pseudomonadati</taxon>
        <taxon>Planctomycetota</taxon>
        <taxon>Planctomycetia</taxon>
        <taxon>Isosphaerales</taxon>
        <taxon>Isosphaeraceae</taxon>
        <taxon>Paludisphaera</taxon>
    </lineage>
</organism>
<keyword evidence="3" id="KW-1185">Reference proteome</keyword>
<evidence type="ECO:0008006" key="4">
    <source>
        <dbReference type="Google" id="ProtNLM"/>
    </source>
</evidence>
<dbReference type="PANTHER" id="PTHR13318:SF190">
    <property type="entry name" value="PARTNER OF PAIRED, ISOFORM B"/>
    <property type="match status" value="1"/>
</dbReference>
<keyword evidence="1" id="KW-0472">Membrane</keyword>
<dbReference type="InterPro" id="IPR032675">
    <property type="entry name" value="LRR_dom_sf"/>
</dbReference>
<sequence length="312" mass="34019">MTTEQPSLATSQPRRSSRRLRVLLSLNVLALLFFSFTHLDRPTVESFGSLAEDVYDLFNLRTRTKLRRSAAAQRFIEDVEALGGEARVVPTKLGVSAGSEWFEARFRGGTFDDDAFAHLVELQGVWIEGLSLQDTGVTAAGLVHLRHLALLQRLEISNRAGRVDSDGPAPMITDAGLRHLNGLARLMSLDLSGQPVTDAGIATIEDLPSLSTLTLRRTRVSGAGLARFRLLSLLSSLNLDGCEVDEDQITALLRASTLHGLSLRGVPLTKRAVSDFKSIPSLEHLDVSGCGLLDEDLDDLIECKPDLTVLRQ</sequence>
<evidence type="ECO:0000313" key="2">
    <source>
        <dbReference type="EMBL" id="APW60306.1"/>
    </source>
</evidence>
<dbReference type="AlphaFoldDB" id="A0A1U7CN22"/>
<feature type="transmembrane region" description="Helical" evidence="1">
    <location>
        <begin position="20"/>
        <end position="39"/>
    </location>
</feature>
<dbReference type="GO" id="GO:0019005">
    <property type="term" value="C:SCF ubiquitin ligase complex"/>
    <property type="evidence" value="ECO:0007669"/>
    <property type="project" value="TreeGrafter"/>
</dbReference>
<evidence type="ECO:0000313" key="3">
    <source>
        <dbReference type="Proteomes" id="UP000186309"/>
    </source>
</evidence>
<keyword evidence="1" id="KW-1133">Transmembrane helix</keyword>
<dbReference type="EMBL" id="CP019082">
    <property type="protein sequence ID" value="APW60306.1"/>
    <property type="molecule type" value="Genomic_DNA"/>
</dbReference>
<dbReference type="Proteomes" id="UP000186309">
    <property type="component" value="Chromosome"/>
</dbReference>
<dbReference type="SUPFAM" id="SSF52047">
    <property type="entry name" value="RNI-like"/>
    <property type="match status" value="1"/>
</dbReference>
<dbReference type="STRING" id="1387353.BSF38_01774"/>